<dbReference type="GO" id="GO:0006420">
    <property type="term" value="P:arginyl-tRNA aminoacylation"/>
    <property type="evidence" value="ECO:0007669"/>
    <property type="project" value="UniProtKB-UniRule"/>
</dbReference>
<evidence type="ECO:0000256" key="4">
    <source>
        <dbReference type="ARBA" id="ARBA00022490"/>
    </source>
</evidence>
<dbReference type="SUPFAM" id="SSF55190">
    <property type="entry name" value="Arginyl-tRNA synthetase (ArgRS), N-terminal 'additional' domain"/>
    <property type="match status" value="1"/>
</dbReference>
<dbReference type="SMART" id="SM00836">
    <property type="entry name" value="DALR_1"/>
    <property type="match status" value="1"/>
</dbReference>
<dbReference type="FunFam" id="3.40.50.620:FF:000062">
    <property type="entry name" value="Arginine--tRNA ligase"/>
    <property type="match status" value="1"/>
</dbReference>
<evidence type="ECO:0000256" key="7">
    <source>
        <dbReference type="ARBA" id="ARBA00022840"/>
    </source>
</evidence>
<dbReference type="SUPFAM" id="SSF47323">
    <property type="entry name" value="Anticodon-binding domain of a subclass of class I aminoacyl-tRNA synthetases"/>
    <property type="match status" value="1"/>
</dbReference>
<evidence type="ECO:0000259" key="13">
    <source>
        <dbReference type="SMART" id="SM00836"/>
    </source>
</evidence>
<dbReference type="InterPro" id="IPR005148">
    <property type="entry name" value="Arg-tRNA-synth_N"/>
</dbReference>
<protein>
    <recommendedName>
        <fullName evidence="11">Arginine--tRNA ligase</fullName>
        <ecNumber evidence="11">6.1.1.19</ecNumber>
    </recommendedName>
    <alternativeName>
        <fullName evidence="11">Arginyl-tRNA synthetase</fullName>
        <shortName evidence="11">ArgRS</shortName>
    </alternativeName>
</protein>
<keyword evidence="6 11" id="KW-0547">Nucleotide-binding</keyword>
<dbReference type="Proteomes" id="UP000555828">
    <property type="component" value="Unassembled WGS sequence"/>
</dbReference>
<organism evidence="15 16">
    <name type="scientific">Thermosipho japonicus</name>
    <dbReference type="NCBI Taxonomy" id="90323"/>
    <lineage>
        <taxon>Bacteria</taxon>
        <taxon>Thermotogati</taxon>
        <taxon>Thermotogota</taxon>
        <taxon>Thermotogae</taxon>
        <taxon>Thermotogales</taxon>
        <taxon>Fervidobacteriaceae</taxon>
        <taxon>Thermosipho</taxon>
    </lineage>
</organism>
<dbReference type="PANTHER" id="PTHR11956">
    <property type="entry name" value="ARGINYL-TRNA SYNTHETASE"/>
    <property type="match status" value="1"/>
</dbReference>
<evidence type="ECO:0000313" key="16">
    <source>
        <dbReference type="Proteomes" id="UP000555828"/>
    </source>
</evidence>
<evidence type="ECO:0000256" key="11">
    <source>
        <dbReference type="HAMAP-Rule" id="MF_00123"/>
    </source>
</evidence>
<comment type="caution">
    <text evidence="15">The sequence shown here is derived from an EMBL/GenBank/DDBJ whole genome shotgun (WGS) entry which is preliminary data.</text>
</comment>
<evidence type="ECO:0000256" key="10">
    <source>
        <dbReference type="ARBA" id="ARBA00049339"/>
    </source>
</evidence>
<dbReference type="AlphaFoldDB" id="A0A841GDM8"/>
<evidence type="ECO:0000256" key="1">
    <source>
        <dbReference type="ARBA" id="ARBA00004496"/>
    </source>
</evidence>
<sequence length="543" mass="63795">MIREVINERLESILREEGFEYQFNVEIPDENFGDYSTNIALIGSKHFKKPPREVAKLFVDKLSKESIFSEVTIAGPGFINFRISKDFYLSILSEIIKKEKAYWKVQKNNKKIQLEYGSANPTGPFTVGHGRQIVIGDVLGNVLEFLGYDVTKEMYINDAGRQIRLLGRSLWVRYNELFGKEYELPEDGYRGNYLIDFAKKLKDEIGDKYVEKWDSEIEKFFMNYSVENILKTMDDTLSMLDCGFDSKVRESFVIEKGYVDLVLNKFKEKNMIYEKDGAVWLKVSKIINENDKVLIRSDGTYTYFLTDIAYHYYKFTRGYDKVYDIFGSDHHGHIPRMIAAMKLLDIDENFVHFILHQFVTLKRNNEIVKMSTRAGNFITLDELIKEVGKDATRYFFAMNDVNTHLIFDLELAKSKSNDNPVYYVQYAYARINSIFEKAKEKDIDFKILENIELLENEHEMSIIKMMDEFIYSLYQVEEKFSPHYLTNYLFSLSEKFHSYYSKYKILDEENKSLSNARMNLIFALKNVFEISFELLGISAPEKM</sequence>
<comment type="subunit">
    <text evidence="3 11">Monomer.</text>
</comment>
<dbReference type="FunFam" id="1.10.730.10:FF:000008">
    <property type="entry name" value="Arginine--tRNA ligase"/>
    <property type="match status" value="1"/>
</dbReference>
<dbReference type="CDD" id="cd00671">
    <property type="entry name" value="ArgRS_core"/>
    <property type="match status" value="1"/>
</dbReference>
<dbReference type="SMART" id="SM01016">
    <property type="entry name" value="Arg_tRNA_synt_N"/>
    <property type="match status" value="1"/>
</dbReference>
<dbReference type="GO" id="GO:0005524">
    <property type="term" value="F:ATP binding"/>
    <property type="evidence" value="ECO:0007669"/>
    <property type="project" value="UniProtKB-UniRule"/>
</dbReference>
<dbReference type="SUPFAM" id="SSF52374">
    <property type="entry name" value="Nucleotidylyl transferase"/>
    <property type="match status" value="1"/>
</dbReference>
<comment type="subcellular location">
    <subcellularLocation>
        <location evidence="1 11">Cytoplasm</location>
    </subcellularLocation>
</comment>
<dbReference type="InterPro" id="IPR035684">
    <property type="entry name" value="ArgRS_core"/>
</dbReference>
<comment type="similarity">
    <text evidence="2 11 12">Belongs to the class-I aminoacyl-tRNA synthetase family.</text>
</comment>
<evidence type="ECO:0000256" key="6">
    <source>
        <dbReference type="ARBA" id="ARBA00022741"/>
    </source>
</evidence>
<evidence type="ECO:0000259" key="14">
    <source>
        <dbReference type="SMART" id="SM01016"/>
    </source>
</evidence>
<keyword evidence="4 11" id="KW-0963">Cytoplasm</keyword>
<reference evidence="15 16" key="1">
    <citation type="submission" date="2020-08" db="EMBL/GenBank/DDBJ databases">
        <title>Genomic Encyclopedia of Type Strains, Phase IV (KMG-IV): sequencing the most valuable type-strain genomes for metagenomic binning, comparative biology and taxonomic classification.</title>
        <authorList>
            <person name="Goeker M."/>
        </authorList>
    </citation>
    <scope>NUCLEOTIDE SEQUENCE [LARGE SCALE GENOMIC DNA]</scope>
    <source>
        <strain evidence="15 16">DSM 13481</strain>
    </source>
</reference>
<dbReference type="InterPro" id="IPR001278">
    <property type="entry name" value="Arg-tRNA-ligase"/>
</dbReference>
<dbReference type="PRINTS" id="PR01038">
    <property type="entry name" value="TRNASYNTHARG"/>
</dbReference>
<dbReference type="NCBIfam" id="TIGR00456">
    <property type="entry name" value="argS"/>
    <property type="match status" value="1"/>
</dbReference>
<proteinExistence type="inferred from homology"/>
<dbReference type="PROSITE" id="PS00178">
    <property type="entry name" value="AA_TRNA_LIGASE_I"/>
    <property type="match status" value="1"/>
</dbReference>
<keyword evidence="7 11" id="KW-0067">ATP-binding</keyword>
<dbReference type="InterPro" id="IPR001412">
    <property type="entry name" value="aa-tRNA-synth_I_CS"/>
</dbReference>
<accession>A0A841GDM8</accession>
<evidence type="ECO:0000256" key="3">
    <source>
        <dbReference type="ARBA" id="ARBA00011245"/>
    </source>
</evidence>
<comment type="catalytic activity">
    <reaction evidence="10 11">
        <text>tRNA(Arg) + L-arginine + ATP = L-arginyl-tRNA(Arg) + AMP + diphosphate</text>
        <dbReference type="Rhea" id="RHEA:20301"/>
        <dbReference type="Rhea" id="RHEA-COMP:9658"/>
        <dbReference type="Rhea" id="RHEA-COMP:9673"/>
        <dbReference type="ChEBI" id="CHEBI:30616"/>
        <dbReference type="ChEBI" id="CHEBI:32682"/>
        <dbReference type="ChEBI" id="CHEBI:33019"/>
        <dbReference type="ChEBI" id="CHEBI:78442"/>
        <dbReference type="ChEBI" id="CHEBI:78513"/>
        <dbReference type="ChEBI" id="CHEBI:456215"/>
        <dbReference type="EC" id="6.1.1.19"/>
    </reaction>
</comment>
<dbReference type="InterPro" id="IPR014729">
    <property type="entry name" value="Rossmann-like_a/b/a_fold"/>
</dbReference>
<feature type="domain" description="DALR anticodon binding" evidence="13">
    <location>
        <begin position="424"/>
        <end position="543"/>
    </location>
</feature>
<gene>
    <name evidence="11" type="primary">argS</name>
    <name evidence="15" type="ORF">HNP65_000064</name>
</gene>
<evidence type="ECO:0000256" key="5">
    <source>
        <dbReference type="ARBA" id="ARBA00022598"/>
    </source>
</evidence>
<evidence type="ECO:0000256" key="9">
    <source>
        <dbReference type="ARBA" id="ARBA00023146"/>
    </source>
</evidence>
<dbReference type="InterPro" id="IPR009080">
    <property type="entry name" value="tRNAsynth_Ia_anticodon-bd"/>
</dbReference>
<feature type="short sequence motif" description="'HIGH' region" evidence="11">
    <location>
        <begin position="119"/>
        <end position="129"/>
    </location>
</feature>
<dbReference type="GO" id="GO:0004814">
    <property type="term" value="F:arginine-tRNA ligase activity"/>
    <property type="evidence" value="ECO:0007669"/>
    <property type="project" value="UniProtKB-UniRule"/>
</dbReference>
<dbReference type="InterPro" id="IPR036695">
    <property type="entry name" value="Arg-tRNA-synth_N_sf"/>
</dbReference>
<keyword evidence="9 11" id="KW-0030">Aminoacyl-tRNA synthetase</keyword>
<evidence type="ECO:0000313" key="15">
    <source>
        <dbReference type="EMBL" id="MBB6061642.1"/>
    </source>
</evidence>
<dbReference type="HAMAP" id="MF_00123">
    <property type="entry name" value="Arg_tRNA_synth"/>
    <property type="match status" value="1"/>
</dbReference>
<dbReference type="GO" id="GO:0005737">
    <property type="term" value="C:cytoplasm"/>
    <property type="evidence" value="ECO:0007669"/>
    <property type="project" value="UniProtKB-SubCell"/>
</dbReference>
<dbReference type="InterPro" id="IPR008909">
    <property type="entry name" value="DALR_anticod-bd"/>
</dbReference>
<dbReference type="Pfam" id="PF00750">
    <property type="entry name" value="tRNA-synt_1d"/>
    <property type="match status" value="1"/>
</dbReference>
<keyword evidence="5 11" id="KW-0436">Ligase</keyword>
<evidence type="ECO:0000256" key="8">
    <source>
        <dbReference type="ARBA" id="ARBA00022917"/>
    </source>
</evidence>
<dbReference type="Pfam" id="PF05746">
    <property type="entry name" value="DALR_1"/>
    <property type="match status" value="1"/>
</dbReference>
<dbReference type="PANTHER" id="PTHR11956:SF5">
    <property type="entry name" value="ARGININE--TRNA LIGASE, CYTOPLASMIC"/>
    <property type="match status" value="1"/>
</dbReference>
<dbReference type="Gene3D" id="3.40.50.620">
    <property type="entry name" value="HUPs"/>
    <property type="match status" value="1"/>
</dbReference>
<dbReference type="RefSeq" id="WP_184618421.1">
    <property type="nucleotide sequence ID" value="NZ_JACHEX010000001.1"/>
</dbReference>
<dbReference type="EMBL" id="JACHEX010000001">
    <property type="protein sequence ID" value="MBB6061642.1"/>
    <property type="molecule type" value="Genomic_DNA"/>
</dbReference>
<keyword evidence="8 11" id="KW-0648">Protein biosynthesis</keyword>
<dbReference type="EC" id="6.1.1.19" evidence="11"/>
<dbReference type="Gene3D" id="1.10.730.10">
    <property type="entry name" value="Isoleucyl-tRNA Synthetase, Domain 1"/>
    <property type="match status" value="1"/>
</dbReference>
<name>A0A841GDM8_9BACT</name>
<feature type="domain" description="Arginyl tRNA synthetase N-terminal" evidence="14">
    <location>
        <begin position="2"/>
        <end position="83"/>
    </location>
</feature>
<evidence type="ECO:0000256" key="2">
    <source>
        <dbReference type="ARBA" id="ARBA00005594"/>
    </source>
</evidence>
<evidence type="ECO:0000256" key="12">
    <source>
        <dbReference type="RuleBase" id="RU363038"/>
    </source>
</evidence>
<keyword evidence="16" id="KW-1185">Reference proteome</keyword>
<dbReference type="Gene3D" id="3.30.1360.70">
    <property type="entry name" value="Arginyl tRNA synthetase N-terminal domain"/>
    <property type="match status" value="1"/>
</dbReference>
<dbReference type="Pfam" id="PF03485">
    <property type="entry name" value="Arg_tRNA_synt_N"/>
    <property type="match status" value="1"/>
</dbReference>